<name>A0A1G9L0B6_9ACTN</name>
<accession>A0A1G9L0B6</accession>
<feature type="region of interest" description="Disordered" evidence="1">
    <location>
        <begin position="1"/>
        <end position="25"/>
    </location>
</feature>
<proteinExistence type="predicted"/>
<dbReference type="RefSeq" id="WP_090771163.1">
    <property type="nucleotide sequence ID" value="NZ_FNFB01000023.1"/>
</dbReference>
<dbReference type="Proteomes" id="UP000198683">
    <property type="component" value="Unassembled WGS sequence"/>
</dbReference>
<organism evidence="2 3">
    <name type="scientific">Nonomuraea maritima</name>
    <dbReference type="NCBI Taxonomy" id="683260"/>
    <lineage>
        <taxon>Bacteria</taxon>
        <taxon>Bacillati</taxon>
        <taxon>Actinomycetota</taxon>
        <taxon>Actinomycetes</taxon>
        <taxon>Streptosporangiales</taxon>
        <taxon>Streptosporangiaceae</taxon>
        <taxon>Nonomuraea</taxon>
    </lineage>
</organism>
<dbReference type="EMBL" id="FNFB01000023">
    <property type="protein sequence ID" value="SDL55137.1"/>
    <property type="molecule type" value="Genomic_DNA"/>
</dbReference>
<feature type="compositionally biased region" description="Basic and acidic residues" evidence="1">
    <location>
        <begin position="1"/>
        <end position="12"/>
    </location>
</feature>
<evidence type="ECO:0000313" key="2">
    <source>
        <dbReference type="EMBL" id="SDL55137.1"/>
    </source>
</evidence>
<evidence type="ECO:0000256" key="1">
    <source>
        <dbReference type="SAM" id="MobiDB-lite"/>
    </source>
</evidence>
<dbReference type="AlphaFoldDB" id="A0A1G9L0B6"/>
<protein>
    <submittedName>
        <fullName evidence="2">Uncharacterized protein</fullName>
    </submittedName>
</protein>
<gene>
    <name evidence="2" type="ORF">SAMN05421874_123120</name>
</gene>
<keyword evidence="3" id="KW-1185">Reference proteome</keyword>
<sequence>MGIDHTNTDHASMRKSGQAIHDEGGEFGPAVKRTWDQLGPLVPYFGNPDSDEAARIFRRGQDGHPGFDDAYETLSEALRNLTESYKAIGDAVEAMSGNVKAGEWASMMDKNGYLKDLLEFAERKDEPIAVPSTPVRRD</sequence>
<dbReference type="OrthoDB" id="3533503at2"/>
<evidence type="ECO:0000313" key="3">
    <source>
        <dbReference type="Proteomes" id="UP000198683"/>
    </source>
</evidence>
<reference evidence="2 3" key="1">
    <citation type="submission" date="2016-10" db="EMBL/GenBank/DDBJ databases">
        <authorList>
            <person name="de Groot N.N."/>
        </authorList>
    </citation>
    <scope>NUCLEOTIDE SEQUENCE [LARGE SCALE GENOMIC DNA]</scope>
    <source>
        <strain evidence="2 3">CGMCC 4.5681</strain>
    </source>
</reference>